<evidence type="ECO:0000259" key="2">
    <source>
        <dbReference type="Pfam" id="PF25917"/>
    </source>
</evidence>
<dbReference type="Gene3D" id="2.40.50.100">
    <property type="match status" value="1"/>
</dbReference>
<dbReference type="Gene3D" id="2.40.420.20">
    <property type="match status" value="1"/>
</dbReference>
<dbReference type="KEGG" id="wma:WM2015_681"/>
<reference evidence="3 4" key="1">
    <citation type="submission" date="2015-07" db="EMBL/GenBank/DDBJ databases">
        <authorList>
            <person name="Noorani M."/>
        </authorList>
    </citation>
    <scope>NUCLEOTIDE SEQUENCE [LARGE SCALE GENOMIC DNA]</scope>
    <source>
        <strain evidence="3 4">KCTC 42284</strain>
    </source>
</reference>
<dbReference type="Pfam" id="PF25917">
    <property type="entry name" value="BSH_RND"/>
    <property type="match status" value="1"/>
</dbReference>
<proteinExistence type="inferred from homology"/>
<protein>
    <submittedName>
        <fullName evidence="3">Efflux transporter, RND family, MFP subunit</fullName>
    </submittedName>
</protein>
<accession>A0A0K0XTW2</accession>
<dbReference type="InterPro" id="IPR006143">
    <property type="entry name" value="RND_pump_MFP"/>
</dbReference>
<evidence type="ECO:0000313" key="3">
    <source>
        <dbReference type="EMBL" id="AKS41062.1"/>
    </source>
</evidence>
<dbReference type="Gene3D" id="1.10.287.470">
    <property type="entry name" value="Helix hairpin bin"/>
    <property type="match status" value="1"/>
</dbReference>
<dbReference type="NCBIfam" id="TIGR01730">
    <property type="entry name" value="RND_mfp"/>
    <property type="match status" value="1"/>
</dbReference>
<dbReference type="EMBL" id="CP012154">
    <property type="protein sequence ID" value="AKS41062.1"/>
    <property type="molecule type" value="Genomic_DNA"/>
</dbReference>
<dbReference type="Proteomes" id="UP000066624">
    <property type="component" value="Chromosome"/>
</dbReference>
<feature type="domain" description="Multidrug resistance protein MdtA-like barrel-sandwich hybrid" evidence="2">
    <location>
        <begin position="79"/>
        <end position="217"/>
    </location>
</feature>
<keyword evidence="4" id="KW-1185">Reference proteome</keyword>
<dbReference type="GO" id="GO:0015562">
    <property type="term" value="F:efflux transmembrane transporter activity"/>
    <property type="evidence" value="ECO:0007669"/>
    <property type="project" value="TreeGrafter"/>
</dbReference>
<evidence type="ECO:0000256" key="1">
    <source>
        <dbReference type="ARBA" id="ARBA00009477"/>
    </source>
</evidence>
<dbReference type="PANTHER" id="PTHR30469:SF12">
    <property type="entry name" value="MULTIDRUG RESISTANCE PROTEIN MDTA"/>
    <property type="match status" value="1"/>
</dbReference>
<dbReference type="AlphaFoldDB" id="A0A0K0XTW2"/>
<sequence length="419" mass="45391">MASKHRNSGNALIVVVVCLAIIIGAIVIVGSMAKSRPAPETRPVSQAAMLVDAIAAEEAAGPFRIEAQGTVRPVTQTRLAAEVGGRLVEISDRFVAGGFFEAGDVLARIDPSDYEAALLQAEAELASAMARLADETARSEQARRDWIRMNGESRQPSELVLRLPQVAEAEAAVQAAEAGVMRARRNLERTEIRLPYDGLVRSRDVDLGQYVAPGTALGVTFSVATAEVRLPLSNQDLAYLDLPSPGRSGDWQPPVRLRGEVAGQRGEWEGRIIRTEGVVDENTRLSYAVVEISDPYGLRSTRRQVPLQIGTFVEAEIEGRDATGLIVLPRQALRQDDRLYLIDAEGKLEIRSVEVIRSTPDRVYLQNSIKPGDPVIMTAIQAPIPGLAVRMRDSAESVEPELRVLPAGELAAAPEEDES</sequence>
<dbReference type="PANTHER" id="PTHR30469">
    <property type="entry name" value="MULTIDRUG RESISTANCE PROTEIN MDTA"/>
    <property type="match status" value="1"/>
</dbReference>
<gene>
    <name evidence="3" type="ORF">WM2015_681</name>
</gene>
<comment type="similarity">
    <text evidence="1">Belongs to the membrane fusion protein (MFP) (TC 8.A.1) family.</text>
</comment>
<dbReference type="SUPFAM" id="SSF111369">
    <property type="entry name" value="HlyD-like secretion proteins"/>
    <property type="match status" value="1"/>
</dbReference>
<dbReference type="RefSeq" id="WP_049724727.1">
    <property type="nucleotide sequence ID" value="NZ_CP012154.1"/>
</dbReference>
<evidence type="ECO:0000313" key="4">
    <source>
        <dbReference type="Proteomes" id="UP000066624"/>
    </source>
</evidence>
<name>A0A0K0XTW2_9GAMM</name>
<dbReference type="GO" id="GO:1990281">
    <property type="term" value="C:efflux pump complex"/>
    <property type="evidence" value="ECO:0007669"/>
    <property type="project" value="TreeGrafter"/>
</dbReference>
<dbReference type="Gene3D" id="2.40.30.170">
    <property type="match status" value="1"/>
</dbReference>
<dbReference type="PATRIC" id="fig|1579979.3.peg.690"/>
<organism evidence="3 4">
    <name type="scientific">Wenzhouxiangella marina</name>
    <dbReference type="NCBI Taxonomy" id="1579979"/>
    <lineage>
        <taxon>Bacteria</taxon>
        <taxon>Pseudomonadati</taxon>
        <taxon>Pseudomonadota</taxon>
        <taxon>Gammaproteobacteria</taxon>
        <taxon>Chromatiales</taxon>
        <taxon>Wenzhouxiangellaceae</taxon>
        <taxon>Wenzhouxiangella</taxon>
    </lineage>
</organism>
<dbReference type="InterPro" id="IPR058625">
    <property type="entry name" value="MdtA-like_BSH"/>
</dbReference>
<dbReference type="STRING" id="1579979.WM2015_681"/>